<keyword evidence="2" id="KW-1185">Reference proteome</keyword>
<comment type="caution">
    <text evidence="1">The sequence shown here is derived from an EMBL/GenBank/DDBJ whole genome shotgun (WGS) entry which is preliminary data.</text>
</comment>
<sequence>MLGVPIDQEVSALGLWSQLANKVANALLYWFWNSVSRIFTTASRQGGSFLVDEIRGKLASAELDNAVLLRWGHDASFEMVNHRLTNDYGCCTQGLAYPRDKAEDLLHWDDGAPRIGLRGSSIEQYADENDELCWALTPSVLQHIGPKTLKDVVKMAKKQVLITHRVKSYPFELNDAEELRREHFVAAGDGT</sequence>
<accession>A0AAV9P7L8</accession>
<reference evidence="1 2" key="1">
    <citation type="submission" date="2023-08" db="EMBL/GenBank/DDBJ databases">
        <title>Black Yeasts Isolated from many extreme environments.</title>
        <authorList>
            <person name="Coleine C."/>
            <person name="Stajich J.E."/>
            <person name="Selbmann L."/>
        </authorList>
    </citation>
    <scope>NUCLEOTIDE SEQUENCE [LARGE SCALE GENOMIC DNA]</scope>
    <source>
        <strain evidence="1 2">CCFEE 5935</strain>
    </source>
</reference>
<dbReference type="AlphaFoldDB" id="A0AAV9P7L8"/>
<evidence type="ECO:0000313" key="1">
    <source>
        <dbReference type="EMBL" id="KAK5167417.1"/>
    </source>
</evidence>
<proteinExistence type="predicted"/>
<evidence type="ECO:0000313" key="2">
    <source>
        <dbReference type="Proteomes" id="UP001337655"/>
    </source>
</evidence>
<protein>
    <submittedName>
        <fullName evidence="1">Uncharacterized protein</fullName>
    </submittedName>
</protein>
<dbReference type="GeneID" id="89928452"/>
<organism evidence="1 2">
    <name type="scientific">Saxophila tyrrhenica</name>
    <dbReference type="NCBI Taxonomy" id="1690608"/>
    <lineage>
        <taxon>Eukaryota</taxon>
        <taxon>Fungi</taxon>
        <taxon>Dikarya</taxon>
        <taxon>Ascomycota</taxon>
        <taxon>Pezizomycotina</taxon>
        <taxon>Dothideomycetes</taxon>
        <taxon>Dothideomycetidae</taxon>
        <taxon>Mycosphaerellales</taxon>
        <taxon>Extremaceae</taxon>
        <taxon>Saxophila</taxon>
    </lineage>
</organism>
<dbReference type="EMBL" id="JAVRRT010000011">
    <property type="protein sequence ID" value="KAK5167417.1"/>
    <property type="molecule type" value="Genomic_DNA"/>
</dbReference>
<dbReference type="Proteomes" id="UP001337655">
    <property type="component" value="Unassembled WGS sequence"/>
</dbReference>
<name>A0AAV9P7L8_9PEZI</name>
<dbReference type="RefSeq" id="XP_064657123.1">
    <property type="nucleotide sequence ID" value="XM_064804353.1"/>
</dbReference>
<gene>
    <name evidence="1" type="ORF">LTR77_007116</name>
</gene>